<organism evidence="2 3">
    <name type="scientific">Mycena albidolilacea</name>
    <dbReference type="NCBI Taxonomy" id="1033008"/>
    <lineage>
        <taxon>Eukaryota</taxon>
        <taxon>Fungi</taxon>
        <taxon>Dikarya</taxon>
        <taxon>Basidiomycota</taxon>
        <taxon>Agaricomycotina</taxon>
        <taxon>Agaricomycetes</taxon>
        <taxon>Agaricomycetidae</taxon>
        <taxon>Agaricales</taxon>
        <taxon>Marasmiineae</taxon>
        <taxon>Mycenaceae</taxon>
        <taxon>Mycena</taxon>
    </lineage>
</organism>
<proteinExistence type="predicted"/>
<comment type="caution">
    <text evidence="2">The sequence shown here is derived from an EMBL/GenBank/DDBJ whole genome shotgun (WGS) entry which is preliminary data.</text>
</comment>
<evidence type="ECO:0000256" key="1">
    <source>
        <dbReference type="SAM" id="MobiDB-lite"/>
    </source>
</evidence>
<feature type="compositionally biased region" description="Polar residues" evidence="1">
    <location>
        <begin position="190"/>
        <end position="199"/>
    </location>
</feature>
<protein>
    <submittedName>
        <fullName evidence="2">Uncharacterized protein</fullName>
    </submittedName>
</protein>
<sequence>MIQPAEVQDGEPSRGYLEQPLDLTGARCSPKTRRRHPREARAPCGYCHWERGRSTPLRDLLYARVRASRFPFPFWSLRCAADASGVSGARVRLRCGRGPSAGWDRIVPAASFVGEATVARHDEHGRRRLEKRRAWKIRMRKAAACGHVGGTVVRGVCPGHARIEWSAEDGEAEVVEWGDGGHVKGRGARRTSQGGPDMG</sequence>
<gene>
    <name evidence="2" type="ORF">DFH08DRAFT_894858</name>
</gene>
<dbReference type="EMBL" id="JARIHO010000065">
    <property type="protein sequence ID" value="KAJ7314822.1"/>
    <property type="molecule type" value="Genomic_DNA"/>
</dbReference>
<accession>A0AAD7EEG8</accession>
<evidence type="ECO:0000313" key="3">
    <source>
        <dbReference type="Proteomes" id="UP001218218"/>
    </source>
</evidence>
<dbReference type="AlphaFoldDB" id="A0AAD7EEG8"/>
<feature type="region of interest" description="Disordered" evidence="1">
    <location>
        <begin position="180"/>
        <end position="199"/>
    </location>
</feature>
<name>A0AAD7EEG8_9AGAR</name>
<dbReference type="Proteomes" id="UP001218218">
    <property type="component" value="Unassembled WGS sequence"/>
</dbReference>
<evidence type="ECO:0000313" key="2">
    <source>
        <dbReference type="EMBL" id="KAJ7314822.1"/>
    </source>
</evidence>
<reference evidence="2" key="1">
    <citation type="submission" date="2023-03" db="EMBL/GenBank/DDBJ databases">
        <title>Massive genome expansion in bonnet fungi (Mycena s.s.) driven by repeated elements and novel gene families across ecological guilds.</title>
        <authorList>
            <consortium name="Lawrence Berkeley National Laboratory"/>
            <person name="Harder C.B."/>
            <person name="Miyauchi S."/>
            <person name="Viragh M."/>
            <person name="Kuo A."/>
            <person name="Thoen E."/>
            <person name="Andreopoulos B."/>
            <person name="Lu D."/>
            <person name="Skrede I."/>
            <person name="Drula E."/>
            <person name="Henrissat B."/>
            <person name="Morin E."/>
            <person name="Kohler A."/>
            <person name="Barry K."/>
            <person name="LaButti K."/>
            <person name="Morin E."/>
            <person name="Salamov A."/>
            <person name="Lipzen A."/>
            <person name="Mereny Z."/>
            <person name="Hegedus B."/>
            <person name="Baldrian P."/>
            <person name="Stursova M."/>
            <person name="Weitz H."/>
            <person name="Taylor A."/>
            <person name="Grigoriev I.V."/>
            <person name="Nagy L.G."/>
            <person name="Martin F."/>
            <person name="Kauserud H."/>
        </authorList>
    </citation>
    <scope>NUCLEOTIDE SEQUENCE</scope>
    <source>
        <strain evidence="2">CBHHK002</strain>
    </source>
</reference>
<keyword evidence="3" id="KW-1185">Reference proteome</keyword>